<protein>
    <submittedName>
        <fullName evidence="1">Uncharacterized protein</fullName>
    </submittedName>
</protein>
<evidence type="ECO:0000313" key="1">
    <source>
        <dbReference type="EMBL" id="HDP14707.1"/>
    </source>
</evidence>
<accession>A0A7C1G9W0</accession>
<dbReference type="PANTHER" id="PTHR35882">
    <property type="entry name" value="PELA"/>
    <property type="match status" value="1"/>
</dbReference>
<dbReference type="AlphaFoldDB" id="A0A7C1G9W0"/>
<dbReference type="InterPro" id="IPR013785">
    <property type="entry name" value="Aldolase_TIM"/>
</dbReference>
<comment type="caution">
    <text evidence="1">The sequence shown here is derived from an EMBL/GenBank/DDBJ whole genome shotgun (WGS) entry which is preliminary data.</text>
</comment>
<proteinExistence type="predicted"/>
<organism evidence="1">
    <name type="scientific">Thermofilum adornatum</name>
    <dbReference type="NCBI Taxonomy" id="1365176"/>
    <lineage>
        <taxon>Archaea</taxon>
        <taxon>Thermoproteota</taxon>
        <taxon>Thermoprotei</taxon>
        <taxon>Thermofilales</taxon>
        <taxon>Thermofilaceae</taxon>
        <taxon>Thermofilum</taxon>
    </lineage>
</organism>
<dbReference type="PANTHER" id="PTHR35882:SF2">
    <property type="entry name" value="PELA"/>
    <property type="match status" value="1"/>
</dbReference>
<dbReference type="InterPro" id="IPR017853">
    <property type="entry name" value="GH"/>
</dbReference>
<gene>
    <name evidence="1" type="ORF">ENN26_02875</name>
</gene>
<dbReference type="EMBL" id="DSAY01000054">
    <property type="protein sequence ID" value="HDP14707.1"/>
    <property type="molecule type" value="Genomic_DNA"/>
</dbReference>
<sequence length="323" mass="36883">MRTAVVVAAALLVVLLVSLLAFKREEPPQSRREAEVQLPRDRVKRVKSFAVYYGMIGDREEEILKMFDMVVIQDYAVQGKGVLSRLNSTLKIGYLNLAKYDGRSYGGCRLSDWRDIAIEYDPNWKMYIVDTRSGKWRDFILCAADYLFKMGFDGVLFDDADVAEFHPELKDSMAELIAEVRRRYPEKVVGMNRGFALLDKVHDYIDFVLIEDLGTMYDFSINDYRKLTKDEMDWLLRQVDRVKQLGLQALPLAYSRGPCDELDIYARKLAAELGLPVYTSNWDLSELRAPHECREAIGQAPIGLDPAGWRPGALAPRAGATHR</sequence>
<dbReference type="SUPFAM" id="SSF51445">
    <property type="entry name" value="(Trans)glycosidases"/>
    <property type="match status" value="1"/>
</dbReference>
<reference evidence="1" key="1">
    <citation type="journal article" date="2020" name="mSystems">
        <title>Genome- and Community-Level Interaction Insights into Carbon Utilization and Element Cycling Functions of Hydrothermarchaeota in Hydrothermal Sediment.</title>
        <authorList>
            <person name="Zhou Z."/>
            <person name="Liu Y."/>
            <person name="Xu W."/>
            <person name="Pan J."/>
            <person name="Luo Z.H."/>
            <person name="Li M."/>
        </authorList>
    </citation>
    <scope>NUCLEOTIDE SEQUENCE [LARGE SCALE GENOMIC DNA]</scope>
    <source>
        <strain evidence="1">SpSt-116</strain>
    </source>
</reference>
<name>A0A7C1G9W0_9CREN</name>
<dbReference type="Gene3D" id="3.20.20.70">
    <property type="entry name" value="Aldolase class I"/>
    <property type="match status" value="1"/>
</dbReference>